<feature type="compositionally biased region" description="Pro residues" evidence="1">
    <location>
        <begin position="112"/>
        <end position="125"/>
    </location>
</feature>
<evidence type="ECO:0000256" key="1">
    <source>
        <dbReference type="SAM" id="MobiDB-lite"/>
    </source>
</evidence>
<dbReference type="EMBL" id="KQ981948">
    <property type="protein sequence ID" value="KYN32550.1"/>
    <property type="molecule type" value="Genomic_DNA"/>
</dbReference>
<organism evidence="2 3">
    <name type="scientific">Trachymyrmex septentrionalis</name>
    <dbReference type="NCBI Taxonomy" id="34720"/>
    <lineage>
        <taxon>Eukaryota</taxon>
        <taxon>Metazoa</taxon>
        <taxon>Ecdysozoa</taxon>
        <taxon>Arthropoda</taxon>
        <taxon>Hexapoda</taxon>
        <taxon>Insecta</taxon>
        <taxon>Pterygota</taxon>
        <taxon>Neoptera</taxon>
        <taxon>Endopterygota</taxon>
        <taxon>Hymenoptera</taxon>
        <taxon>Apocrita</taxon>
        <taxon>Aculeata</taxon>
        <taxon>Formicoidea</taxon>
        <taxon>Formicidae</taxon>
        <taxon>Myrmicinae</taxon>
        <taxon>Trachymyrmex</taxon>
    </lineage>
</organism>
<keyword evidence="3" id="KW-1185">Reference proteome</keyword>
<gene>
    <name evidence="2" type="ORF">ALC56_13031</name>
</gene>
<feature type="region of interest" description="Disordered" evidence="1">
    <location>
        <begin position="80"/>
        <end position="133"/>
    </location>
</feature>
<evidence type="ECO:0000313" key="2">
    <source>
        <dbReference type="EMBL" id="KYN32550.1"/>
    </source>
</evidence>
<evidence type="ECO:0000313" key="3">
    <source>
        <dbReference type="Proteomes" id="UP000078541"/>
    </source>
</evidence>
<name>A0A195EW98_9HYME</name>
<reference evidence="2 3" key="1">
    <citation type="submission" date="2016-03" db="EMBL/GenBank/DDBJ databases">
        <title>Trachymyrmex septentrionalis WGS genome.</title>
        <authorList>
            <person name="Nygaard S."/>
            <person name="Hu H."/>
            <person name="Boomsma J."/>
            <person name="Zhang G."/>
        </authorList>
    </citation>
    <scope>NUCLEOTIDE SEQUENCE [LARGE SCALE GENOMIC DNA]</scope>
    <source>
        <strain evidence="2">Tsep2-gDNA-1</strain>
        <tissue evidence="2">Whole body</tissue>
    </source>
</reference>
<proteinExistence type="predicted"/>
<sequence length="240" mass="27039">MVPYSEVKCLITAAVFKDNAIVYASREARNKRGCGTCFWTMSENAYTLRPLLRPNRPFKGWLRSRAYREARRLLDEEYKRYSQGQSRPAEDHLPPLPSSSPPAPPANQAKLIPPPPRTPSPPQLPPSLYLLLPPPRTPSPAFSDALTERIFPDTSPQLSESSHPPPRSYFRILESDTFESLLIPAGYNRIHPSGGLHNRPSLFRSSGNPQCHHWSSLNLQDPRIPSEFHPCNPSSSQILQ</sequence>
<accession>A0A195EW98</accession>
<protein>
    <submittedName>
        <fullName evidence="2">Uncharacterized protein</fullName>
    </submittedName>
</protein>
<dbReference type="AlphaFoldDB" id="A0A195EW98"/>
<dbReference type="Proteomes" id="UP000078541">
    <property type="component" value="Unassembled WGS sequence"/>
</dbReference>
<feature type="compositionally biased region" description="Pro residues" evidence="1">
    <location>
        <begin position="94"/>
        <end position="105"/>
    </location>
</feature>